<dbReference type="HOGENOM" id="CLU_051152_1_1_2"/>
<keyword evidence="11" id="KW-1185">Reference proteome</keyword>
<keyword evidence="4 8" id="KW-0460">Magnesium</keyword>
<feature type="binding site" evidence="8">
    <location>
        <begin position="45"/>
        <end position="46"/>
    </location>
    <ligand>
        <name>GTP</name>
        <dbReference type="ChEBI" id="CHEBI:37565"/>
    </ligand>
</feature>
<dbReference type="KEGG" id="mmg:MTBMA_c14010"/>
<dbReference type="SUPFAM" id="SSF144010">
    <property type="entry name" value="CofE-like"/>
    <property type="match status" value="1"/>
</dbReference>
<dbReference type="GO" id="GO:0046872">
    <property type="term" value="F:metal ion binding"/>
    <property type="evidence" value="ECO:0007669"/>
    <property type="project" value="UniProtKB-KW"/>
</dbReference>
<dbReference type="PANTHER" id="PTHR47917:SF1">
    <property type="entry name" value="COENZYME F420:L-GLUTAMATE LIGASE"/>
    <property type="match status" value="1"/>
</dbReference>
<dbReference type="RefSeq" id="WP_013296200.1">
    <property type="nucleotide sequence ID" value="NC_014408.1"/>
</dbReference>
<evidence type="ECO:0000256" key="3">
    <source>
        <dbReference type="ARBA" id="ARBA00022741"/>
    </source>
</evidence>
<dbReference type="GO" id="GO:0052619">
    <property type="term" value="F:coenzyme F420-1:gamma-L-glutamate ligase activity"/>
    <property type="evidence" value="ECO:0007669"/>
    <property type="project" value="UniProtKB-UniRule"/>
</dbReference>
<keyword evidence="7 8" id="KW-0464">Manganese</keyword>
<comment type="pathway">
    <text evidence="8">Cofactor biosynthesis; coenzyme F420 biosynthesis.</text>
</comment>
<keyword evidence="3 8" id="KW-0547">Nucleotide-binding</keyword>
<dbReference type="Gene3D" id="3.30.1330.100">
    <property type="entry name" value="CofE-like"/>
    <property type="match status" value="1"/>
</dbReference>
<dbReference type="GeneID" id="9705110"/>
<feature type="binding site" evidence="8">
    <location>
        <position position="214"/>
    </location>
    <ligand>
        <name>a divalent metal cation</name>
        <dbReference type="ChEBI" id="CHEBI:60240"/>
        <label>2</label>
    </ligand>
</feature>
<dbReference type="PATRIC" id="fig|79929.8.peg.1365"/>
<protein>
    <recommendedName>
        <fullName evidence="8">Coenzyme F420:L-glutamate ligase</fullName>
        <ecNumber evidence="8">6.3.2.31</ecNumber>
        <ecNumber evidence="8">6.3.2.34</ecNumber>
    </recommendedName>
    <alternativeName>
        <fullName evidence="8">Coenzyme F420-0:L-glutamate ligase</fullName>
    </alternativeName>
    <alternativeName>
        <fullName evidence="8">Coenzyme F420-1:gamma-L-glutamate ligase</fullName>
    </alternativeName>
</protein>
<feature type="binding site" evidence="8">
    <location>
        <position position="118"/>
    </location>
    <ligand>
        <name>GTP</name>
        <dbReference type="ChEBI" id="CHEBI:37565"/>
    </ligand>
</feature>
<feature type="binding site" evidence="8">
    <location>
        <position position="157"/>
    </location>
    <ligand>
        <name>a divalent metal cation</name>
        <dbReference type="ChEBI" id="CHEBI:60240"/>
        <label>2</label>
    </ligand>
</feature>
<comment type="subunit">
    <text evidence="8">Homodimer.</text>
</comment>
<keyword evidence="6 8" id="KW-0342">GTP-binding</keyword>
<dbReference type="PANTHER" id="PTHR47917">
    <property type="match status" value="1"/>
</dbReference>
<gene>
    <name evidence="8 10" type="primary">cofE</name>
    <name evidence="10" type="ordered locus">MTBMA_c14010</name>
</gene>
<reference key="1">
    <citation type="submission" date="2009-08" db="EMBL/GenBank/DDBJ databases">
        <title>The genome sequence of Methanothermobacter marburgensis.</title>
        <authorList>
            <person name="Kaster A."/>
            <person name="Seedorf H."/>
            <person name="Goenrich M."/>
            <person name="Wiezer A."/>
            <person name="Liesegang H."/>
            <person name="Thauer R."/>
            <person name="Gottschalk G."/>
        </authorList>
    </citation>
    <scope>NUCLEOTIDE SEQUENCE</scope>
    <source>
        <strain>Marburg</strain>
    </source>
</reference>
<evidence type="ECO:0000256" key="8">
    <source>
        <dbReference type="HAMAP-Rule" id="MF_01258"/>
    </source>
</evidence>
<dbReference type="PaxDb" id="79929-MTBMA_c14010"/>
<feature type="binding site" evidence="8">
    <location>
        <position position="50"/>
    </location>
    <ligand>
        <name>GTP</name>
        <dbReference type="ChEBI" id="CHEBI:37565"/>
    </ligand>
</feature>
<evidence type="ECO:0000256" key="1">
    <source>
        <dbReference type="ARBA" id="ARBA00022598"/>
    </source>
</evidence>
<dbReference type="Gene3D" id="3.90.1660.10">
    <property type="entry name" value="CofE-like domain"/>
    <property type="match status" value="1"/>
</dbReference>
<dbReference type="GeneID" id="77400177"/>
<evidence type="ECO:0000313" key="10">
    <source>
        <dbReference type="EMBL" id="ADL58988.1"/>
    </source>
</evidence>
<dbReference type="HAMAP" id="MF_01258">
    <property type="entry name" value="F420_ligase_CofE"/>
    <property type="match status" value="1"/>
</dbReference>
<dbReference type="NCBIfam" id="TIGR01916">
    <property type="entry name" value="F420_cofE"/>
    <property type="match status" value="1"/>
</dbReference>
<dbReference type="Proteomes" id="UP000000345">
    <property type="component" value="Chromosome"/>
</dbReference>
<evidence type="ECO:0000256" key="7">
    <source>
        <dbReference type="ARBA" id="ARBA00023211"/>
    </source>
</evidence>
<feature type="binding site" evidence="8">
    <location>
        <position position="115"/>
    </location>
    <ligand>
        <name>a divalent metal cation</name>
        <dbReference type="ChEBI" id="CHEBI:60240"/>
        <label>1</label>
    </ligand>
</feature>
<dbReference type="InterPro" id="IPR023659">
    <property type="entry name" value="F420_ligase_CofE_arc"/>
</dbReference>
<name>D9PXP0_METTM</name>
<comment type="similarity">
    <text evidence="8">Belongs to the CofE family.</text>
</comment>
<comment type="catalytic activity">
    <reaction evidence="8">
        <text>oxidized coenzyme F420-0 + GTP + L-glutamate = oxidized coenzyme F420-1 + GDP + phosphate + H(+)</text>
        <dbReference type="Rhea" id="RHEA:30555"/>
        <dbReference type="ChEBI" id="CHEBI:15378"/>
        <dbReference type="ChEBI" id="CHEBI:29985"/>
        <dbReference type="ChEBI" id="CHEBI:37565"/>
        <dbReference type="ChEBI" id="CHEBI:43474"/>
        <dbReference type="ChEBI" id="CHEBI:58189"/>
        <dbReference type="ChEBI" id="CHEBI:59907"/>
        <dbReference type="ChEBI" id="CHEBI:59920"/>
        <dbReference type="EC" id="6.3.2.31"/>
    </reaction>
</comment>
<sequence>MEITLTGVEGLPLVSEGDDIAALIVDALKSSNMELLDGDIVVIAETLVAKAEGNTVDLRRIEPSSKALEIASRTGKDPRLVEAILEESSEILKVGHDFIVSETRHGFVCANAGIDESNVEEGLATPLPEDPDGSARRILGALQELTGREMAVIISDTQGRPFREGAVGVAVGVAGISPVWDRKGELDLYGRSLQTTRVAVADELAAAASLVMGQADEGVPAVIVRGYPWGHLRATGSARELLRPRELDVFRD</sequence>
<comment type="catalytic activity">
    <reaction evidence="8">
        <text>oxidized coenzyme F420-1 + GTP + L-glutamate = oxidized coenzyme F420-2 + GDP + phosphate + H(+)</text>
        <dbReference type="Rhea" id="RHEA:30523"/>
        <dbReference type="ChEBI" id="CHEBI:15378"/>
        <dbReference type="ChEBI" id="CHEBI:29985"/>
        <dbReference type="ChEBI" id="CHEBI:37565"/>
        <dbReference type="ChEBI" id="CHEBI:43474"/>
        <dbReference type="ChEBI" id="CHEBI:57922"/>
        <dbReference type="ChEBI" id="CHEBI:58189"/>
        <dbReference type="ChEBI" id="CHEBI:59920"/>
        <dbReference type="EC" id="6.3.2.34"/>
    </reaction>
</comment>
<evidence type="ECO:0000256" key="6">
    <source>
        <dbReference type="ARBA" id="ARBA00023134"/>
    </source>
</evidence>
<reference evidence="10 11" key="2">
    <citation type="journal article" date="2010" name="J. Bacteriol.">
        <title>Complete genome sequence of Methanothermobacter marburgensis, a methanoarchaeon model organism.</title>
        <authorList>
            <person name="Liesegang H."/>
            <person name="Kaster A.K."/>
            <person name="Wiezer A."/>
            <person name="Goenrich M."/>
            <person name="Wollherr A."/>
            <person name="Seedorf H."/>
            <person name="Gottschalk G."/>
            <person name="Thauer R.K."/>
        </authorList>
    </citation>
    <scope>NUCLEOTIDE SEQUENCE [LARGE SCALE GENOMIC DNA]</scope>
    <source>
        <strain evidence="11">ATCC BAA-927 / DSM 2133 / JCM 14651 / NBRC 100331 / OCM 82 / Marburg</strain>
    </source>
</reference>
<dbReference type="AlphaFoldDB" id="D9PXP0"/>
<feature type="binding site" evidence="8">
    <location>
        <position position="156"/>
    </location>
    <ligand>
        <name>a divalent metal cation</name>
        <dbReference type="ChEBI" id="CHEBI:60240"/>
        <label>1</label>
    </ligand>
</feature>
<dbReference type="UniPathway" id="UPA00071"/>
<dbReference type="EMBL" id="CP001710">
    <property type="protein sequence ID" value="ADL58988.1"/>
    <property type="molecule type" value="Genomic_DNA"/>
</dbReference>
<evidence type="ECO:0000256" key="2">
    <source>
        <dbReference type="ARBA" id="ARBA00022723"/>
    </source>
</evidence>
<dbReference type="InterPro" id="IPR002847">
    <property type="entry name" value="F420-0_gamma-glut_ligase-dom"/>
</dbReference>
<evidence type="ECO:0000259" key="9">
    <source>
        <dbReference type="Pfam" id="PF01996"/>
    </source>
</evidence>
<proteinExistence type="inferred from homology"/>
<dbReference type="GO" id="GO:0005525">
    <property type="term" value="F:GTP binding"/>
    <property type="evidence" value="ECO:0007669"/>
    <property type="project" value="UniProtKB-KW"/>
</dbReference>
<keyword evidence="2 8" id="KW-0479">Metal-binding</keyword>
<keyword evidence="1 8" id="KW-0436">Ligase</keyword>
<dbReference type="GO" id="GO:0052618">
    <property type="term" value="F:coenzyme F420-0:L-glutamate ligase activity"/>
    <property type="evidence" value="ECO:0007669"/>
    <property type="project" value="UniProtKB-UniRule"/>
</dbReference>
<evidence type="ECO:0000313" key="11">
    <source>
        <dbReference type="Proteomes" id="UP000000345"/>
    </source>
</evidence>
<dbReference type="Pfam" id="PF01996">
    <property type="entry name" value="F420_ligase"/>
    <property type="match status" value="1"/>
</dbReference>
<dbReference type="EC" id="6.3.2.34" evidence="8"/>
<dbReference type="NCBIfam" id="NF009809">
    <property type="entry name" value="PRK13293.1"/>
    <property type="match status" value="1"/>
</dbReference>
<dbReference type="EC" id="6.3.2.31" evidence="8"/>
<comment type="cofactor">
    <cofactor evidence="8">
        <name>K(+)</name>
        <dbReference type="ChEBI" id="CHEBI:29103"/>
    </cofactor>
    <text evidence="8">Monovalent cation. The ion could be potassium.</text>
</comment>
<feature type="binding site" evidence="8">
    <location>
        <begin position="212"/>
        <end position="219"/>
    </location>
    <ligand>
        <name>GTP</name>
        <dbReference type="ChEBI" id="CHEBI:37565"/>
    </ligand>
</feature>
<feature type="binding site" evidence="8">
    <location>
        <begin position="11"/>
        <end position="14"/>
    </location>
    <ligand>
        <name>GTP</name>
        <dbReference type="ChEBI" id="CHEBI:37565"/>
    </ligand>
</feature>
<dbReference type="InterPro" id="IPR008225">
    <property type="entry name" value="F420-0_g-glutamyl_ligase"/>
</dbReference>
<comment type="function">
    <text evidence="8">Catalyzes the GTP-dependent successive addition of two or more gamma-linked L-glutamates to the L-lactyl phosphodiester of 7,8-didemethyl-8-hydroxy-5-deazariboflavin (F420-0) to form coenzyme F420-0-glutamyl-glutamate (F420-2) or polyglutamated F420 derivatives.</text>
</comment>
<organism evidence="10 11">
    <name type="scientific">Methanothermobacter marburgensis (strain ATCC BAA-927 / DSM 2133 / JCM 14651 / NBRC 100331 / OCM 82 / Marburg)</name>
    <name type="common">Methanobacterium thermoautotrophicum</name>
    <dbReference type="NCBI Taxonomy" id="79929"/>
    <lineage>
        <taxon>Archaea</taxon>
        <taxon>Methanobacteriati</taxon>
        <taxon>Methanobacteriota</taxon>
        <taxon>Methanomada group</taxon>
        <taxon>Methanobacteria</taxon>
        <taxon>Methanobacteriales</taxon>
        <taxon>Methanobacteriaceae</taxon>
        <taxon>Methanothermobacter</taxon>
    </lineage>
</organism>
<dbReference type="OrthoDB" id="11383at2157"/>
<dbReference type="GO" id="GO:0052645">
    <property type="term" value="P:F420-0 metabolic process"/>
    <property type="evidence" value="ECO:0007669"/>
    <property type="project" value="UniProtKB-UniRule"/>
</dbReference>
<keyword evidence="5 8" id="KW-0630">Potassium</keyword>
<accession>D9PXP0</accession>
<comment type="cofactor">
    <cofactor evidence="8">
        <name>Mg(2+)</name>
        <dbReference type="ChEBI" id="CHEBI:18420"/>
    </cofactor>
    <cofactor evidence="8">
        <name>Mn(2+)</name>
        <dbReference type="ChEBI" id="CHEBI:29035"/>
    </cofactor>
    <text evidence="8">Binds 2 divalent metal cations per subunit. The ions could be magnesium and/or manganese.</text>
</comment>
<feature type="domain" description="Coenzyme F420:L-glutamate ligase-like" evidence="9">
    <location>
        <begin position="11"/>
        <end position="226"/>
    </location>
</feature>
<dbReference type="STRING" id="79929.MTBMA_c14010"/>
<evidence type="ECO:0000256" key="5">
    <source>
        <dbReference type="ARBA" id="ARBA00022958"/>
    </source>
</evidence>
<evidence type="ECO:0000256" key="4">
    <source>
        <dbReference type="ARBA" id="ARBA00022842"/>
    </source>
</evidence>